<dbReference type="InterPro" id="IPR058792">
    <property type="entry name" value="Beta-barrel_RND_2"/>
</dbReference>
<keyword evidence="6" id="KW-1185">Reference proteome</keyword>
<dbReference type="Gene3D" id="2.40.50.100">
    <property type="match status" value="1"/>
</dbReference>
<accession>A0ABW5IZB2</accession>
<proteinExistence type="inferred from homology"/>
<comment type="caution">
    <text evidence="5">The sequence shown here is derived from an EMBL/GenBank/DDBJ whole genome shotgun (WGS) entry which is preliminary data.</text>
</comment>
<dbReference type="Gene3D" id="2.40.30.170">
    <property type="match status" value="1"/>
</dbReference>
<evidence type="ECO:0000256" key="1">
    <source>
        <dbReference type="ARBA" id="ARBA00009477"/>
    </source>
</evidence>
<feature type="domain" description="CusB-like beta-barrel" evidence="3">
    <location>
        <begin position="230"/>
        <end position="306"/>
    </location>
</feature>
<evidence type="ECO:0000313" key="6">
    <source>
        <dbReference type="Proteomes" id="UP001597468"/>
    </source>
</evidence>
<feature type="domain" description="CzcB-like barrel-sandwich hybrid" evidence="4">
    <location>
        <begin position="79"/>
        <end position="224"/>
    </location>
</feature>
<protein>
    <submittedName>
        <fullName evidence="5">Efflux RND transporter periplasmic adaptor subunit</fullName>
    </submittedName>
</protein>
<comment type="similarity">
    <text evidence="1">Belongs to the membrane fusion protein (MFP) (TC 8.A.1) family.</text>
</comment>
<dbReference type="PANTHER" id="PTHR30097:SF4">
    <property type="entry name" value="SLR6042 PROTEIN"/>
    <property type="match status" value="1"/>
</dbReference>
<dbReference type="InterPro" id="IPR051909">
    <property type="entry name" value="MFP_Cation_Efflux"/>
</dbReference>
<dbReference type="EMBL" id="JBHULT010000009">
    <property type="protein sequence ID" value="MFD2518387.1"/>
    <property type="molecule type" value="Genomic_DNA"/>
</dbReference>
<dbReference type="Gene3D" id="1.10.287.470">
    <property type="entry name" value="Helix hairpin bin"/>
    <property type="match status" value="1"/>
</dbReference>
<gene>
    <name evidence="5" type="ORF">ACFSTG_10815</name>
</gene>
<sequence length="380" mass="43359">MKNRIKTFLFLIPVMMIAACNSGKEKEETEPKEIDRNRFEITSTQFESSGMELGELRQQNFHTTASANGVFEVPPQYKASVHPYYGGYVKRLDLLPGQKVNRGQVLFALENPEYIQIQQDYLEAKGQLKYLKSDYERQQNLAKDNIASQKSFLKAESDFKVVSARYHSLGKKLRLMGMEPDSVAEENLRSIITILSPISGFITRVNANIGSYVDPSNVVVEINDPEHLHLEIRIFERDLPKVKQGQEIIFRLQDNPEVSYEAEVYLVGKSIDTENRTIEVHGHLKNEQDKDLFNPGMYVEAEIQTSSEYLLSLPEEAVVNIEDLYYVLVLQEDNPDGFIFRKTEVTPGPSGKGYISIVNAKDFPEDTRFLTRGAFNLITE</sequence>
<dbReference type="SUPFAM" id="SSF111369">
    <property type="entry name" value="HlyD-like secretion proteins"/>
    <property type="match status" value="1"/>
</dbReference>
<evidence type="ECO:0000259" key="3">
    <source>
        <dbReference type="Pfam" id="PF25954"/>
    </source>
</evidence>
<reference evidence="6" key="1">
    <citation type="journal article" date="2019" name="Int. J. Syst. Evol. Microbiol.">
        <title>The Global Catalogue of Microorganisms (GCM) 10K type strain sequencing project: providing services to taxonomists for standard genome sequencing and annotation.</title>
        <authorList>
            <consortium name="The Broad Institute Genomics Platform"/>
            <consortium name="The Broad Institute Genome Sequencing Center for Infectious Disease"/>
            <person name="Wu L."/>
            <person name="Ma J."/>
        </authorList>
    </citation>
    <scope>NUCLEOTIDE SEQUENCE [LARGE SCALE GENOMIC DNA]</scope>
    <source>
        <strain evidence="6">KCTC 42585</strain>
    </source>
</reference>
<dbReference type="InterPro" id="IPR058647">
    <property type="entry name" value="BSH_CzcB-like"/>
</dbReference>
<dbReference type="NCBIfam" id="TIGR01730">
    <property type="entry name" value="RND_mfp"/>
    <property type="match status" value="1"/>
</dbReference>
<evidence type="ECO:0000313" key="5">
    <source>
        <dbReference type="EMBL" id="MFD2518387.1"/>
    </source>
</evidence>
<dbReference type="InterPro" id="IPR006143">
    <property type="entry name" value="RND_pump_MFP"/>
</dbReference>
<keyword evidence="2" id="KW-0813">Transport</keyword>
<dbReference type="Proteomes" id="UP001597468">
    <property type="component" value="Unassembled WGS sequence"/>
</dbReference>
<dbReference type="RefSeq" id="WP_380752406.1">
    <property type="nucleotide sequence ID" value="NZ_JBHULT010000009.1"/>
</dbReference>
<name>A0ABW5IZB2_9FLAO</name>
<evidence type="ECO:0000259" key="4">
    <source>
        <dbReference type="Pfam" id="PF25973"/>
    </source>
</evidence>
<dbReference type="PANTHER" id="PTHR30097">
    <property type="entry name" value="CATION EFFLUX SYSTEM PROTEIN CUSB"/>
    <property type="match status" value="1"/>
</dbReference>
<evidence type="ECO:0000256" key="2">
    <source>
        <dbReference type="ARBA" id="ARBA00022448"/>
    </source>
</evidence>
<dbReference type="Pfam" id="PF25954">
    <property type="entry name" value="Beta-barrel_RND_2"/>
    <property type="match status" value="1"/>
</dbReference>
<dbReference type="Pfam" id="PF25973">
    <property type="entry name" value="BSH_CzcB"/>
    <property type="match status" value="1"/>
</dbReference>
<organism evidence="5 6">
    <name type="scientific">Salinimicrobium flavum</name>
    <dbReference type="NCBI Taxonomy" id="1737065"/>
    <lineage>
        <taxon>Bacteria</taxon>
        <taxon>Pseudomonadati</taxon>
        <taxon>Bacteroidota</taxon>
        <taxon>Flavobacteriia</taxon>
        <taxon>Flavobacteriales</taxon>
        <taxon>Flavobacteriaceae</taxon>
        <taxon>Salinimicrobium</taxon>
    </lineage>
</organism>
<dbReference type="PROSITE" id="PS51257">
    <property type="entry name" value="PROKAR_LIPOPROTEIN"/>
    <property type="match status" value="1"/>
</dbReference>